<dbReference type="InterPro" id="IPR008271">
    <property type="entry name" value="Ser/Thr_kinase_AS"/>
</dbReference>
<evidence type="ECO:0000256" key="4">
    <source>
        <dbReference type="ARBA" id="ARBA00022777"/>
    </source>
</evidence>
<keyword evidence="9" id="KW-1185">Reference proteome</keyword>
<evidence type="ECO:0000256" key="6">
    <source>
        <dbReference type="SAM" id="MobiDB-lite"/>
    </source>
</evidence>
<gene>
    <name evidence="8" type="ORF">TI39_contig468g00029</name>
</gene>
<dbReference type="GO" id="GO:0005524">
    <property type="term" value="F:ATP binding"/>
    <property type="evidence" value="ECO:0007669"/>
    <property type="project" value="UniProtKB-KW"/>
</dbReference>
<dbReference type="AlphaFoldDB" id="A0A0F4GJW9"/>
<dbReference type="EC" id="2.7.11.1" evidence="1"/>
<dbReference type="PANTHER" id="PTHR43671">
    <property type="entry name" value="SERINE/THREONINE-PROTEIN KINASE NEK"/>
    <property type="match status" value="1"/>
</dbReference>
<keyword evidence="4" id="KW-0418">Kinase</keyword>
<dbReference type="Pfam" id="PF00069">
    <property type="entry name" value="Pkinase"/>
    <property type="match status" value="1"/>
</dbReference>
<dbReference type="InterPro" id="IPR050660">
    <property type="entry name" value="NEK_Ser/Thr_kinase"/>
</dbReference>
<evidence type="ECO:0000313" key="9">
    <source>
        <dbReference type="Proteomes" id="UP000033647"/>
    </source>
</evidence>
<organism evidence="8 9">
    <name type="scientific">Zymoseptoria brevis</name>
    <dbReference type="NCBI Taxonomy" id="1047168"/>
    <lineage>
        <taxon>Eukaryota</taxon>
        <taxon>Fungi</taxon>
        <taxon>Dikarya</taxon>
        <taxon>Ascomycota</taxon>
        <taxon>Pezizomycotina</taxon>
        <taxon>Dothideomycetes</taxon>
        <taxon>Dothideomycetidae</taxon>
        <taxon>Mycosphaerellales</taxon>
        <taxon>Mycosphaerellaceae</taxon>
        <taxon>Zymoseptoria</taxon>
    </lineage>
</organism>
<dbReference type="InterPro" id="IPR011009">
    <property type="entry name" value="Kinase-like_dom_sf"/>
</dbReference>
<feature type="domain" description="Protein kinase" evidence="7">
    <location>
        <begin position="178"/>
        <end position="497"/>
    </location>
</feature>
<dbReference type="EMBL" id="LAFY01000460">
    <property type="protein sequence ID" value="KJX97724.1"/>
    <property type="molecule type" value="Genomic_DNA"/>
</dbReference>
<reference evidence="8 9" key="1">
    <citation type="submission" date="2015-03" db="EMBL/GenBank/DDBJ databases">
        <title>RNA-seq based gene annotation and comparative genomics of four Zymoseptoria species reveal species-specific pathogenicity related genes and transposable element activity.</title>
        <authorList>
            <person name="Grandaubert J."/>
            <person name="Bhattacharyya A."/>
            <person name="Stukenbrock E.H."/>
        </authorList>
    </citation>
    <scope>NUCLEOTIDE SEQUENCE [LARGE SCALE GENOMIC DNA]</scope>
    <source>
        <strain evidence="8 9">Zb18110</strain>
    </source>
</reference>
<evidence type="ECO:0000256" key="2">
    <source>
        <dbReference type="ARBA" id="ARBA00022679"/>
    </source>
</evidence>
<dbReference type="OrthoDB" id="310217at2759"/>
<comment type="caution">
    <text evidence="8">The sequence shown here is derived from an EMBL/GenBank/DDBJ whole genome shotgun (WGS) entry which is preliminary data.</text>
</comment>
<evidence type="ECO:0000259" key="7">
    <source>
        <dbReference type="PROSITE" id="PS50011"/>
    </source>
</evidence>
<keyword evidence="2" id="KW-0808">Transferase</keyword>
<sequence length="649" mass="73633">MAPTPTNREIFLEFRTTAWSTENEREISIPMKARLDRVWSRKLDSDQQESLADVVREWQRAAEAVVSARELVDEHFAVDVNTPNLEDQHEVLQAWQQAVEDVLPTLQILKDHMSALDKRHDIRNSGCNGHIDMWMKDFNAQLENIKATIKAMAEPDHAVLAKRKEAKRIAQGNLGLGWVGPWAVGKGSFGAATLHVKQNAYGRIIDRLVMKDTIFQGRTADHWNRKELWTGNDGGPEDLNSIPIEIQAMRDLRNKTGSGSVVNLRNWKLSRKNRSHRLYLEYCPHDDMFELLNVRTYLIDSMKRKQTPDIIIPNAVLYPEPFAWYTFWTLAIAGILMEREALTKDGPAHSNWSTIVHRDIKLSNVFLGPASTTHFCCYPEPKRKPTYTRSGTPNTRAPEQDQLLLTRRGCVKKLSSKTNVFGIGMTIWSLIRQQEGFDMESTDWSDPNKRELKPELDATARKFYSKDLINLIDRCVRFNDEDRPTMDELLCEIDRFTGADGPVDHAKGLRFAAADDRIWKDYKLPPSYDTGKFVMGLPLNYNPFPRSKTSFPAPPLRRSNKGPRLMDDLGGPEGTDYILPPSERVLRSSAPKVDSKATVSRQNTKVEGEEKSEDDAGTADAACGARKSKSSSEKQSKADSPSPSKRRKT</sequence>
<dbReference type="PROSITE" id="PS50011">
    <property type="entry name" value="PROTEIN_KINASE_DOM"/>
    <property type="match status" value="1"/>
</dbReference>
<keyword evidence="3" id="KW-0547">Nucleotide-binding</keyword>
<dbReference type="PROSITE" id="PS00108">
    <property type="entry name" value="PROTEIN_KINASE_ST"/>
    <property type="match status" value="1"/>
</dbReference>
<dbReference type="SMART" id="SM00220">
    <property type="entry name" value="S_TKc"/>
    <property type="match status" value="1"/>
</dbReference>
<keyword evidence="5" id="KW-0067">ATP-binding</keyword>
<dbReference type="Proteomes" id="UP000033647">
    <property type="component" value="Unassembled WGS sequence"/>
</dbReference>
<feature type="region of interest" description="Disordered" evidence="6">
    <location>
        <begin position="544"/>
        <end position="649"/>
    </location>
</feature>
<proteinExistence type="predicted"/>
<dbReference type="InterPro" id="IPR000719">
    <property type="entry name" value="Prot_kinase_dom"/>
</dbReference>
<accession>A0A0F4GJW9</accession>
<protein>
    <recommendedName>
        <fullName evidence="1">non-specific serine/threonine protein kinase</fullName>
        <ecNumber evidence="1">2.7.11.1</ecNumber>
    </recommendedName>
</protein>
<name>A0A0F4GJW9_9PEZI</name>
<dbReference type="PANTHER" id="PTHR43671:SF13">
    <property type="entry name" value="SERINE_THREONINE-PROTEIN KINASE NEK2"/>
    <property type="match status" value="1"/>
</dbReference>
<evidence type="ECO:0000256" key="5">
    <source>
        <dbReference type="ARBA" id="ARBA00022840"/>
    </source>
</evidence>
<dbReference type="GO" id="GO:0004674">
    <property type="term" value="F:protein serine/threonine kinase activity"/>
    <property type="evidence" value="ECO:0007669"/>
    <property type="project" value="UniProtKB-EC"/>
</dbReference>
<evidence type="ECO:0000256" key="1">
    <source>
        <dbReference type="ARBA" id="ARBA00012513"/>
    </source>
</evidence>
<dbReference type="Gene3D" id="1.10.510.10">
    <property type="entry name" value="Transferase(Phosphotransferase) domain 1"/>
    <property type="match status" value="1"/>
</dbReference>
<dbReference type="SUPFAM" id="SSF56112">
    <property type="entry name" value="Protein kinase-like (PK-like)"/>
    <property type="match status" value="1"/>
</dbReference>
<evidence type="ECO:0000313" key="8">
    <source>
        <dbReference type="EMBL" id="KJX97724.1"/>
    </source>
</evidence>
<dbReference type="STRING" id="1047168.A0A0F4GJW9"/>
<evidence type="ECO:0000256" key="3">
    <source>
        <dbReference type="ARBA" id="ARBA00022741"/>
    </source>
</evidence>